<gene>
    <name evidence="2" type="ORF">GCM10020369_15530</name>
</gene>
<evidence type="ECO:0000313" key="2">
    <source>
        <dbReference type="EMBL" id="GAA3384727.1"/>
    </source>
</evidence>
<feature type="region of interest" description="Disordered" evidence="1">
    <location>
        <begin position="1"/>
        <end position="25"/>
    </location>
</feature>
<organism evidence="2 3">
    <name type="scientific">Cryptosporangium minutisporangium</name>
    <dbReference type="NCBI Taxonomy" id="113569"/>
    <lineage>
        <taxon>Bacteria</taxon>
        <taxon>Bacillati</taxon>
        <taxon>Actinomycetota</taxon>
        <taxon>Actinomycetes</taxon>
        <taxon>Cryptosporangiales</taxon>
        <taxon>Cryptosporangiaceae</taxon>
        <taxon>Cryptosporangium</taxon>
    </lineage>
</organism>
<dbReference type="EMBL" id="BAAAYN010000009">
    <property type="protein sequence ID" value="GAA3384727.1"/>
    <property type="molecule type" value="Genomic_DNA"/>
</dbReference>
<evidence type="ECO:0000313" key="3">
    <source>
        <dbReference type="Proteomes" id="UP001501676"/>
    </source>
</evidence>
<sequence length="118" mass="12439">MAPAQSATRVDFPDPAGPTTSVSGFVTADESWASSRLRRTHQDGKAGGANFEIMIGSPDEFVVSSSVVSSLGIALAPMIEHPALPIRGETRRRMAADGIKNPVSWWGVAAARRLACFG</sequence>
<dbReference type="Proteomes" id="UP001501676">
    <property type="component" value="Unassembled WGS sequence"/>
</dbReference>
<name>A0ABP6SUE4_9ACTN</name>
<evidence type="ECO:0000256" key="1">
    <source>
        <dbReference type="SAM" id="MobiDB-lite"/>
    </source>
</evidence>
<accession>A0ABP6SUE4</accession>
<comment type="caution">
    <text evidence="2">The sequence shown here is derived from an EMBL/GenBank/DDBJ whole genome shotgun (WGS) entry which is preliminary data.</text>
</comment>
<proteinExistence type="predicted"/>
<protein>
    <submittedName>
        <fullName evidence="2">Uncharacterized protein</fullName>
    </submittedName>
</protein>
<reference evidence="3" key="1">
    <citation type="journal article" date="2019" name="Int. J. Syst. Evol. Microbiol.">
        <title>The Global Catalogue of Microorganisms (GCM) 10K type strain sequencing project: providing services to taxonomists for standard genome sequencing and annotation.</title>
        <authorList>
            <consortium name="The Broad Institute Genomics Platform"/>
            <consortium name="The Broad Institute Genome Sequencing Center for Infectious Disease"/>
            <person name="Wu L."/>
            <person name="Ma J."/>
        </authorList>
    </citation>
    <scope>NUCLEOTIDE SEQUENCE [LARGE SCALE GENOMIC DNA]</scope>
    <source>
        <strain evidence="3">JCM 9458</strain>
    </source>
</reference>
<keyword evidence="3" id="KW-1185">Reference proteome</keyword>